<evidence type="ECO:0000259" key="2">
    <source>
        <dbReference type="Pfam" id="PF07940"/>
    </source>
</evidence>
<dbReference type="GO" id="GO:0016829">
    <property type="term" value="F:lyase activity"/>
    <property type="evidence" value="ECO:0007669"/>
    <property type="project" value="InterPro"/>
</dbReference>
<reference evidence="3" key="1">
    <citation type="journal article" date="2023" name="Comput. Struct. Biotechnol. J.">
        <title>Discovery of a novel marine Bacteroidetes with a rich repertoire of carbohydrate-active enzymes.</title>
        <authorList>
            <person name="Chen B."/>
            <person name="Liu G."/>
            <person name="Chen Q."/>
            <person name="Wang H."/>
            <person name="Liu L."/>
            <person name="Tang K."/>
        </authorList>
    </citation>
    <scope>NUCLEOTIDE SEQUENCE</scope>
    <source>
        <strain evidence="3">TK19036</strain>
    </source>
</reference>
<evidence type="ECO:0000313" key="3">
    <source>
        <dbReference type="EMBL" id="WKN36514.1"/>
    </source>
</evidence>
<dbReference type="SUPFAM" id="SSF48230">
    <property type="entry name" value="Chondroitin AC/alginate lyase"/>
    <property type="match status" value="1"/>
</dbReference>
<evidence type="ECO:0000256" key="1">
    <source>
        <dbReference type="ARBA" id="ARBA00004196"/>
    </source>
</evidence>
<dbReference type="Gene3D" id="1.50.10.100">
    <property type="entry name" value="Chondroitin AC/alginate lyase"/>
    <property type="match status" value="1"/>
</dbReference>
<name>A0AA49GMJ0_9BACT</name>
<reference evidence="3" key="2">
    <citation type="journal article" date="2024" name="Antonie Van Leeuwenhoek">
        <title>Roseihalotalea indica gen. nov., sp. nov., a halophilic Bacteroidetes from mesopelagic Southwest Indian Ocean with higher carbohydrate metabolic potential.</title>
        <authorList>
            <person name="Chen B."/>
            <person name="Zhang M."/>
            <person name="Lin D."/>
            <person name="Ye J."/>
            <person name="Tang K."/>
        </authorList>
    </citation>
    <scope>NUCLEOTIDE SEQUENCE</scope>
    <source>
        <strain evidence="3">TK19036</strain>
    </source>
</reference>
<accession>A0AA49GMJ0</accession>
<protein>
    <submittedName>
        <fullName evidence="3">Heparinase II/III family protein</fullName>
    </submittedName>
</protein>
<dbReference type="Pfam" id="PF07940">
    <property type="entry name" value="Hepar_II_III_C"/>
    <property type="match status" value="1"/>
</dbReference>
<sequence length="661" mass="76357">MKLQKFILLMTSFNLLIISEIYSQNESDALRKFNLLSKSHSYLDLPDELLSRNEYHPYPTVQERDAWQQIPDAIKKQYIREAEADMAETWEVLPASVFLEFATNGNRSNFQQIRDDRRSALRNWVLAECLEGEGRFMEAIVNGIWAICEESFWGVPAHLYLQAKGYGLPDVDEPTVDLFAAETSSLLSWTTYLLGDKLDEVSPMVRERIYSEINRRILEPLQSRDDFWWMGFARDRHVNNWNPWIISNWLTTVLLVEEDPERRARHTHKALRSLDNFLNDYPADGGCDEGPGYWNRAGASVFDCLELLRTASDGAIYFYDEPLIQKMGSYIYKVFIDDPYFVNFADASAKINLDGSITYQYGKQINDEMMMKLGAAEVQQINTAEELLTKDRNLFRHLNTIFSYQEIADYDGSFPYVRDVWFPDLQVMAARSEASTSDGFYLAAKGGHNEESHNHNDVGNFILYLDGEPAIIDIGVEEYTKKTFSDERYSIWTMQSAYHNVPTINGVLQHNGRQFMAQDVQYDANEDRATFGLDMVLAYPEEAKVQRWQRSLELNRAEGLVMTDSFRVEEVSGEFFQTLMTAFTVAQNSPGKVLLQSRTSDTSLQIQYDAAKFQLEIEEIAITDERLKQTWDHPLIRLKFMATAPQPEDEWTFQLTRGELP</sequence>
<dbReference type="Gene3D" id="2.70.98.70">
    <property type="match status" value="1"/>
</dbReference>
<dbReference type="EMBL" id="CP120682">
    <property type="protein sequence ID" value="WKN36514.1"/>
    <property type="molecule type" value="Genomic_DNA"/>
</dbReference>
<dbReference type="GO" id="GO:0030313">
    <property type="term" value="C:cell envelope"/>
    <property type="evidence" value="ECO:0007669"/>
    <property type="project" value="UniProtKB-SubCell"/>
</dbReference>
<gene>
    <name evidence="3" type="ORF">K4G66_29570</name>
</gene>
<dbReference type="AlphaFoldDB" id="A0AA49GMJ0"/>
<comment type="subcellular location">
    <subcellularLocation>
        <location evidence="1">Cell envelope</location>
    </subcellularLocation>
</comment>
<dbReference type="InterPro" id="IPR008929">
    <property type="entry name" value="Chondroitin_lyas"/>
</dbReference>
<organism evidence="3">
    <name type="scientific">Roseihalotalea indica</name>
    <dbReference type="NCBI Taxonomy" id="2867963"/>
    <lineage>
        <taxon>Bacteria</taxon>
        <taxon>Pseudomonadati</taxon>
        <taxon>Bacteroidota</taxon>
        <taxon>Cytophagia</taxon>
        <taxon>Cytophagales</taxon>
        <taxon>Catalimonadaceae</taxon>
        <taxon>Roseihalotalea</taxon>
    </lineage>
</organism>
<feature type="domain" description="Heparinase II/III-like C-terminal" evidence="2">
    <location>
        <begin position="440"/>
        <end position="600"/>
    </location>
</feature>
<dbReference type="InterPro" id="IPR012480">
    <property type="entry name" value="Hepar_II_III_C"/>
</dbReference>
<proteinExistence type="predicted"/>